<feature type="domain" description="EAL" evidence="2">
    <location>
        <begin position="460"/>
        <end position="714"/>
    </location>
</feature>
<dbReference type="CDD" id="cd01948">
    <property type="entry name" value="EAL"/>
    <property type="match status" value="1"/>
</dbReference>
<dbReference type="PANTHER" id="PTHR44757">
    <property type="entry name" value="DIGUANYLATE CYCLASE DGCP"/>
    <property type="match status" value="1"/>
</dbReference>
<dbReference type="CDD" id="cd01949">
    <property type="entry name" value="GGDEF"/>
    <property type="match status" value="1"/>
</dbReference>
<evidence type="ECO:0000259" key="3">
    <source>
        <dbReference type="PROSITE" id="PS50887"/>
    </source>
</evidence>
<dbReference type="InterPro" id="IPR000014">
    <property type="entry name" value="PAS"/>
</dbReference>
<dbReference type="SMART" id="SM00267">
    <property type="entry name" value="GGDEF"/>
    <property type="match status" value="1"/>
</dbReference>
<dbReference type="Pfam" id="PF00989">
    <property type="entry name" value="PAS"/>
    <property type="match status" value="1"/>
</dbReference>
<dbReference type="NCBIfam" id="TIGR00229">
    <property type="entry name" value="sensory_box"/>
    <property type="match status" value="1"/>
</dbReference>
<dbReference type="InterPro" id="IPR029787">
    <property type="entry name" value="Nucleotide_cyclase"/>
</dbReference>
<dbReference type="InterPro" id="IPR013767">
    <property type="entry name" value="PAS_fold"/>
</dbReference>
<dbReference type="InterPro" id="IPR035965">
    <property type="entry name" value="PAS-like_dom_sf"/>
</dbReference>
<dbReference type="NCBIfam" id="TIGR00254">
    <property type="entry name" value="GGDEF"/>
    <property type="match status" value="1"/>
</dbReference>
<dbReference type="InterPro" id="IPR052155">
    <property type="entry name" value="Biofilm_reg_signaling"/>
</dbReference>
<dbReference type="CDD" id="cd00130">
    <property type="entry name" value="PAS"/>
    <property type="match status" value="1"/>
</dbReference>
<dbReference type="SUPFAM" id="SSF55785">
    <property type="entry name" value="PYP-like sensor domain (PAS domain)"/>
    <property type="match status" value="1"/>
</dbReference>
<organism evidence="4 5">
    <name type="scientific">Shewanella avicenniae</name>
    <dbReference type="NCBI Taxonomy" id="2814294"/>
    <lineage>
        <taxon>Bacteria</taxon>
        <taxon>Pseudomonadati</taxon>
        <taxon>Pseudomonadota</taxon>
        <taxon>Gammaproteobacteria</taxon>
        <taxon>Alteromonadales</taxon>
        <taxon>Shewanellaceae</taxon>
        <taxon>Shewanella</taxon>
    </lineage>
</organism>
<dbReference type="Gene3D" id="3.30.70.270">
    <property type="match status" value="1"/>
</dbReference>
<dbReference type="InterPro" id="IPR001633">
    <property type="entry name" value="EAL_dom"/>
</dbReference>
<dbReference type="PROSITE" id="PS50883">
    <property type="entry name" value="EAL"/>
    <property type="match status" value="1"/>
</dbReference>
<dbReference type="SUPFAM" id="SSF141868">
    <property type="entry name" value="EAL domain-like"/>
    <property type="match status" value="1"/>
</dbReference>
<dbReference type="Gene3D" id="3.20.20.450">
    <property type="entry name" value="EAL domain"/>
    <property type="match status" value="1"/>
</dbReference>
<accession>A0ABX7QQT0</accession>
<dbReference type="InterPro" id="IPR000160">
    <property type="entry name" value="GGDEF_dom"/>
</dbReference>
<proteinExistence type="predicted"/>
<dbReference type="Pfam" id="PF00563">
    <property type="entry name" value="EAL"/>
    <property type="match status" value="1"/>
</dbReference>
<sequence length="725" mass="82119">MLSEMFLELNPRFFKVKIAAQIRLNKILFDGQFLQLESLLPSLQQAMASLSDFGLVVSFFSRADIEQCSNAHVKDFWHRAETYGKDNVIIPYFKKECRTCKKTKKCNPAGYYPLFRGEKLFALMCVDGKNLVDRLRVSSCLDDYFKDTAAKISHRVSDDLRSENLFVADQLVSTAREAVVITDLSGTILRVNKSFTRITGYDTGDAIGKNPKILKSGKQSSEFYKILWSELQTKGYWSGEFLNRDSKGNEYSQKGTIVTLYNHMGKPMYYAGLMEDVTKLRAQENKLTQLEQRDPLTSLPNRNKIQQDFDDFIIRNHNNRQLMFMLIGLDDFKHINDAMGHSVGDNLLSAVAKRLLKTVSDEAILYRFGGDMFAIVAEHHDEKTITLAESIISSMSSPFYVNFRSLSVSCSIGIAIRLANDEILDQLVSRSEIAMYSAKRNNKRSFVFATEQLDQELYEKVQLKAELINALTKNEFHLVYQPKYSTNTLEMVGAEALIRWEHPELGFISPVKFIPIAESCGQIIDIDFWVIRSVIEQIAKWRVGGILSLPIAVNISMPTFIREGFVDEVESLLDVFQIAGHFLEFEVTERIAMSDQAKALEVLQRIKNLGISISIDDFGTGYSSLSYLHTMPFSKLKIDRSFVSGIDQSETKRGITGAITAMAKVLKITTIAEGVETKSEIDYLRSIGCDQIQGFLMCKPMSLSDYEEQVRSTLGTLSIKQLETI</sequence>
<evidence type="ECO:0000259" key="1">
    <source>
        <dbReference type="PROSITE" id="PS50112"/>
    </source>
</evidence>
<dbReference type="SUPFAM" id="SSF55073">
    <property type="entry name" value="Nucleotide cyclase"/>
    <property type="match status" value="1"/>
</dbReference>
<dbReference type="InterPro" id="IPR035919">
    <property type="entry name" value="EAL_sf"/>
</dbReference>
<dbReference type="RefSeq" id="WP_207354970.1">
    <property type="nucleotide sequence ID" value="NZ_CP071503.1"/>
</dbReference>
<dbReference type="Proteomes" id="UP000662770">
    <property type="component" value="Chromosome"/>
</dbReference>
<dbReference type="InterPro" id="IPR043128">
    <property type="entry name" value="Rev_trsase/Diguanyl_cyclase"/>
</dbReference>
<dbReference type="Pfam" id="PF00990">
    <property type="entry name" value="GGDEF"/>
    <property type="match status" value="1"/>
</dbReference>
<protein>
    <submittedName>
        <fullName evidence="4">EAL domain-containing protein</fullName>
    </submittedName>
</protein>
<dbReference type="PROSITE" id="PS50887">
    <property type="entry name" value="GGDEF"/>
    <property type="match status" value="1"/>
</dbReference>
<dbReference type="EMBL" id="CP071503">
    <property type="protein sequence ID" value="QSX33759.1"/>
    <property type="molecule type" value="Genomic_DNA"/>
</dbReference>
<keyword evidence="5" id="KW-1185">Reference proteome</keyword>
<name>A0ABX7QQT0_9GAMM</name>
<evidence type="ECO:0000313" key="4">
    <source>
        <dbReference type="EMBL" id="QSX33759.1"/>
    </source>
</evidence>
<dbReference type="PROSITE" id="PS50112">
    <property type="entry name" value="PAS"/>
    <property type="match status" value="1"/>
</dbReference>
<dbReference type="SMART" id="SM00052">
    <property type="entry name" value="EAL"/>
    <property type="match status" value="1"/>
</dbReference>
<dbReference type="PANTHER" id="PTHR44757:SF2">
    <property type="entry name" value="BIOFILM ARCHITECTURE MAINTENANCE PROTEIN MBAA"/>
    <property type="match status" value="1"/>
</dbReference>
<reference evidence="4 5" key="1">
    <citation type="submission" date="2021-03" db="EMBL/GenBank/DDBJ databases">
        <title>Novel species identification of genus Shewanella.</title>
        <authorList>
            <person name="Liu G."/>
            <person name="Zhang Q."/>
        </authorList>
    </citation>
    <scope>NUCLEOTIDE SEQUENCE [LARGE SCALE GENOMIC DNA]</scope>
    <source>
        <strain evidence="4 5">FJAT-51800</strain>
    </source>
</reference>
<evidence type="ECO:0000259" key="2">
    <source>
        <dbReference type="PROSITE" id="PS50883"/>
    </source>
</evidence>
<dbReference type="Gene3D" id="3.30.450.20">
    <property type="entry name" value="PAS domain"/>
    <property type="match status" value="1"/>
</dbReference>
<feature type="domain" description="GGDEF" evidence="3">
    <location>
        <begin position="320"/>
        <end position="451"/>
    </location>
</feature>
<gene>
    <name evidence="4" type="ORF">JYB87_00440</name>
</gene>
<feature type="domain" description="PAS" evidence="1">
    <location>
        <begin position="170"/>
        <end position="210"/>
    </location>
</feature>
<evidence type="ECO:0000313" key="5">
    <source>
        <dbReference type="Proteomes" id="UP000662770"/>
    </source>
</evidence>